<evidence type="ECO:0000313" key="4">
    <source>
        <dbReference type="Proteomes" id="UP000444318"/>
    </source>
</evidence>
<feature type="compositionally biased region" description="Low complexity" evidence="2">
    <location>
        <begin position="186"/>
        <end position="202"/>
    </location>
</feature>
<gene>
    <name evidence="3" type="ORF">GEV01_05080</name>
</gene>
<dbReference type="Proteomes" id="UP000444318">
    <property type="component" value="Unassembled WGS sequence"/>
</dbReference>
<reference evidence="3 4" key="1">
    <citation type="submission" date="2019-10" db="EMBL/GenBank/DDBJ databases">
        <title>Two novel species isolated from a subtropical stream in China.</title>
        <authorList>
            <person name="Lu H."/>
        </authorList>
    </citation>
    <scope>NUCLEOTIDE SEQUENCE [LARGE SCALE GENOMIC DNA]</scope>
    <source>
        <strain evidence="3 4">FT103W</strain>
    </source>
</reference>
<organism evidence="3 4">
    <name type="scientific">Rugamonas rivuli</name>
    <dbReference type="NCBI Taxonomy" id="2743358"/>
    <lineage>
        <taxon>Bacteria</taxon>
        <taxon>Pseudomonadati</taxon>
        <taxon>Pseudomonadota</taxon>
        <taxon>Betaproteobacteria</taxon>
        <taxon>Burkholderiales</taxon>
        <taxon>Oxalobacteraceae</taxon>
        <taxon>Telluria group</taxon>
        <taxon>Rugamonas</taxon>
    </lineage>
</organism>
<keyword evidence="1" id="KW-0175">Coiled coil</keyword>
<accession>A0A843S9K2</accession>
<feature type="region of interest" description="Disordered" evidence="2">
    <location>
        <begin position="181"/>
        <end position="202"/>
    </location>
</feature>
<evidence type="ECO:0000256" key="1">
    <source>
        <dbReference type="SAM" id="Coils"/>
    </source>
</evidence>
<evidence type="ECO:0000256" key="2">
    <source>
        <dbReference type="SAM" id="MobiDB-lite"/>
    </source>
</evidence>
<comment type="caution">
    <text evidence="3">The sequence shown here is derived from an EMBL/GenBank/DDBJ whole genome shotgun (WGS) entry which is preliminary data.</text>
</comment>
<dbReference type="RefSeq" id="WP_152802193.1">
    <property type="nucleotide sequence ID" value="NZ_WHUF01000001.1"/>
</dbReference>
<feature type="coiled-coil region" evidence="1">
    <location>
        <begin position="46"/>
        <end position="100"/>
    </location>
</feature>
<dbReference type="AlphaFoldDB" id="A0A843S9K2"/>
<dbReference type="EMBL" id="WHUF01000001">
    <property type="protein sequence ID" value="MQA18883.1"/>
    <property type="molecule type" value="Genomic_DNA"/>
</dbReference>
<sequence length="225" mass="23718">MSQQINLFNAGFKRKKNYATTRTMATGLGVLVLVLVVASVLANVELATLEREAAVVKADLAAREARRTAVTATFVAPRKSETLQQELDQTSVQYRNLQQVAAILDQGEPGATRGYSAYFRAFARRGIDGLWLTGVTIQGSGEAIGLQGRALKASLLPGYLNGLAGEAVLRGKTFGQLQMTEPKAPPKAAAADGASAPETAPAAPRYVEFSLQSAAAGEQGKAEQP</sequence>
<evidence type="ECO:0000313" key="3">
    <source>
        <dbReference type="EMBL" id="MQA18883.1"/>
    </source>
</evidence>
<keyword evidence="4" id="KW-1185">Reference proteome</keyword>
<protein>
    <submittedName>
        <fullName evidence="3">MSHA biogenesis protein MshI</fullName>
    </submittedName>
</protein>
<name>A0A843S9K2_9BURK</name>
<proteinExistence type="predicted"/>